<keyword evidence="1" id="KW-0812">Transmembrane</keyword>
<keyword evidence="1" id="KW-0472">Membrane</keyword>
<feature type="transmembrane region" description="Helical" evidence="1">
    <location>
        <begin position="68"/>
        <end position="88"/>
    </location>
</feature>
<feature type="transmembrane region" description="Helical" evidence="1">
    <location>
        <begin position="21"/>
        <end position="48"/>
    </location>
</feature>
<accession>A0ABQ3XYB0</accession>
<proteinExistence type="predicted"/>
<sequence length="191" mass="21652">MSSRGFLDFRSLGETHHRAALNVFMVIVLAHWAEHIVQAVQIWGMGYARPQARGVLGMPFPWLVSSEWLHYGYALVMVAGLWLLRGGFTGTARRFWMLAFGIQVWHHFEHLLLLIQAQTGRPFFGQAVPTSILQLVLPRVELHLFYNTVVFVPMVIAVYLHLRPSEAEARRMRCSCRPSLAAPLPAPAPAR</sequence>
<evidence type="ECO:0000313" key="3">
    <source>
        <dbReference type="Proteomes" id="UP000609879"/>
    </source>
</evidence>
<comment type="caution">
    <text evidence="2">The sequence shown here is derived from an EMBL/GenBank/DDBJ whole genome shotgun (WGS) entry which is preliminary data.</text>
</comment>
<reference evidence="2 3" key="1">
    <citation type="submission" date="2021-01" db="EMBL/GenBank/DDBJ databases">
        <title>Whole genome shotgun sequence of Actinoplanes deccanensis NBRC 13994.</title>
        <authorList>
            <person name="Komaki H."/>
            <person name="Tamura T."/>
        </authorList>
    </citation>
    <scope>NUCLEOTIDE SEQUENCE [LARGE SCALE GENOMIC DNA]</scope>
    <source>
        <strain evidence="2 3">NBRC 13994</strain>
    </source>
</reference>
<organism evidence="2 3">
    <name type="scientific">Paractinoplanes deccanensis</name>
    <dbReference type="NCBI Taxonomy" id="113561"/>
    <lineage>
        <taxon>Bacteria</taxon>
        <taxon>Bacillati</taxon>
        <taxon>Actinomycetota</taxon>
        <taxon>Actinomycetes</taxon>
        <taxon>Micromonosporales</taxon>
        <taxon>Micromonosporaceae</taxon>
        <taxon>Paractinoplanes</taxon>
    </lineage>
</organism>
<evidence type="ECO:0000256" key="1">
    <source>
        <dbReference type="SAM" id="Phobius"/>
    </source>
</evidence>
<dbReference type="Proteomes" id="UP000609879">
    <property type="component" value="Unassembled WGS sequence"/>
</dbReference>
<feature type="transmembrane region" description="Helical" evidence="1">
    <location>
        <begin position="144"/>
        <end position="162"/>
    </location>
</feature>
<dbReference type="EMBL" id="BOMI01000021">
    <property type="protein sequence ID" value="GID72715.1"/>
    <property type="molecule type" value="Genomic_DNA"/>
</dbReference>
<gene>
    <name evidence="2" type="ORF">Ade02nite_13560</name>
</gene>
<dbReference type="RefSeq" id="WP_203760653.1">
    <property type="nucleotide sequence ID" value="NZ_BAAABO010000006.1"/>
</dbReference>
<keyword evidence="3" id="KW-1185">Reference proteome</keyword>
<keyword evidence="1" id="KW-1133">Transmembrane helix</keyword>
<protein>
    <submittedName>
        <fullName evidence="2">Uncharacterized protein</fullName>
    </submittedName>
</protein>
<name>A0ABQ3XYB0_9ACTN</name>
<evidence type="ECO:0000313" key="2">
    <source>
        <dbReference type="EMBL" id="GID72715.1"/>
    </source>
</evidence>
<feature type="transmembrane region" description="Helical" evidence="1">
    <location>
        <begin position="95"/>
        <end position="115"/>
    </location>
</feature>